<proteinExistence type="predicted"/>
<dbReference type="EMBL" id="AP028923">
    <property type="protein sequence ID" value="BET03179.1"/>
    <property type="molecule type" value="Genomic_DNA"/>
</dbReference>
<gene>
    <name evidence="3" type="ORF">NTJ_15997</name>
</gene>
<evidence type="ECO:0000256" key="2">
    <source>
        <dbReference type="SAM" id="SignalP"/>
    </source>
</evidence>
<keyword evidence="4" id="KW-1185">Reference proteome</keyword>
<evidence type="ECO:0000313" key="3">
    <source>
        <dbReference type="EMBL" id="BET03179.1"/>
    </source>
</evidence>
<feature type="signal peptide" evidence="2">
    <location>
        <begin position="1"/>
        <end position="23"/>
    </location>
</feature>
<feature type="compositionally biased region" description="Basic and acidic residues" evidence="1">
    <location>
        <begin position="32"/>
        <end position="69"/>
    </location>
</feature>
<protein>
    <recommendedName>
        <fullName evidence="5">Secreted protein</fullName>
    </recommendedName>
</protein>
<keyword evidence="2" id="KW-0732">Signal</keyword>
<evidence type="ECO:0000256" key="1">
    <source>
        <dbReference type="SAM" id="MobiDB-lite"/>
    </source>
</evidence>
<organism evidence="3 4">
    <name type="scientific">Nesidiocoris tenuis</name>
    <dbReference type="NCBI Taxonomy" id="355587"/>
    <lineage>
        <taxon>Eukaryota</taxon>
        <taxon>Metazoa</taxon>
        <taxon>Ecdysozoa</taxon>
        <taxon>Arthropoda</taxon>
        <taxon>Hexapoda</taxon>
        <taxon>Insecta</taxon>
        <taxon>Pterygota</taxon>
        <taxon>Neoptera</taxon>
        <taxon>Paraneoptera</taxon>
        <taxon>Hemiptera</taxon>
        <taxon>Heteroptera</taxon>
        <taxon>Panheteroptera</taxon>
        <taxon>Cimicomorpha</taxon>
        <taxon>Miridae</taxon>
        <taxon>Dicyphina</taxon>
        <taxon>Nesidiocoris</taxon>
    </lineage>
</organism>
<name>A0ABN7BFW2_9HEMI</name>
<reference evidence="3 4" key="1">
    <citation type="submission" date="2023-09" db="EMBL/GenBank/DDBJ databases">
        <title>Nesidiocoris tenuis whole genome shotgun sequence.</title>
        <authorList>
            <person name="Shibata T."/>
            <person name="Shimoda M."/>
            <person name="Kobayashi T."/>
            <person name="Uehara T."/>
        </authorList>
    </citation>
    <scope>NUCLEOTIDE SEQUENCE [LARGE SCALE GENOMIC DNA]</scope>
    <source>
        <strain evidence="3 4">Japan</strain>
    </source>
</reference>
<sequence length="69" mass="8036">MGSKGWMWGWMAWPFSWLSPPLAQFNEPDEDVSGRRTSAEKEERRENKSDRLARSDGDRLTADDCRKTC</sequence>
<feature type="region of interest" description="Disordered" evidence="1">
    <location>
        <begin position="26"/>
        <end position="69"/>
    </location>
</feature>
<dbReference type="Proteomes" id="UP001307889">
    <property type="component" value="Chromosome 15"/>
</dbReference>
<evidence type="ECO:0000313" key="4">
    <source>
        <dbReference type="Proteomes" id="UP001307889"/>
    </source>
</evidence>
<accession>A0ABN7BFW2</accession>
<evidence type="ECO:0008006" key="5">
    <source>
        <dbReference type="Google" id="ProtNLM"/>
    </source>
</evidence>
<feature type="chain" id="PRO_5046886747" description="Secreted protein" evidence="2">
    <location>
        <begin position="24"/>
        <end position="69"/>
    </location>
</feature>